<dbReference type="Pfam" id="PF00289">
    <property type="entry name" value="Biotin_carb_N"/>
    <property type="match status" value="1"/>
</dbReference>
<dbReference type="PANTHER" id="PTHR18866">
    <property type="entry name" value="CARBOXYLASE:PYRUVATE/ACETYL-COA/PROPIONYL-COA CARBOXYLASE"/>
    <property type="match status" value="1"/>
</dbReference>
<dbReference type="AlphaFoldDB" id="A0A3L8DJI6"/>
<dbReference type="InterPro" id="IPR005481">
    <property type="entry name" value="BC-like_N"/>
</dbReference>
<dbReference type="InterPro" id="IPR005479">
    <property type="entry name" value="CPAse_ATP-bd"/>
</dbReference>
<gene>
    <name evidence="14" type="ORF">DMN91_007106</name>
</gene>
<dbReference type="Gene3D" id="3.30.470.20">
    <property type="entry name" value="ATP-grasp fold, B domain"/>
    <property type="match status" value="1"/>
</dbReference>
<name>A0A3L8DJI6_OOCBI</name>
<dbReference type="Gene3D" id="2.40.50.100">
    <property type="match status" value="1"/>
</dbReference>
<evidence type="ECO:0008006" key="15">
    <source>
        <dbReference type="Google" id="ProtNLM"/>
    </source>
</evidence>
<dbReference type="PROSITE" id="PS50975">
    <property type="entry name" value="ATP_GRASP"/>
    <property type="match status" value="1"/>
</dbReference>
<organism evidence="14">
    <name type="scientific">Ooceraea biroi</name>
    <name type="common">Clonal raider ant</name>
    <name type="synonym">Cerapachys biroi</name>
    <dbReference type="NCBI Taxonomy" id="2015173"/>
    <lineage>
        <taxon>Eukaryota</taxon>
        <taxon>Metazoa</taxon>
        <taxon>Ecdysozoa</taxon>
        <taxon>Arthropoda</taxon>
        <taxon>Hexapoda</taxon>
        <taxon>Insecta</taxon>
        <taxon>Pterygota</taxon>
        <taxon>Neoptera</taxon>
        <taxon>Endopterygota</taxon>
        <taxon>Hymenoptera</taxon>
        <taxon>Apocrita</taxon>
        <taxon>Aculeata</taxon>
        <taxon>Formicoidea</taxon>
        <taxon>Formicidae</taxon>
        <taxon>Dorylinae</taxon>
        <taxon>Ooceraea</taxon>
    </lineage>
</organism>
<dbReference type="GO" id="GO:0005759">
    <property type="term" value="C:mitochondrial matrix"/>
    <property type="evidence" value="ECO:0007669"/>
    <property type="project" value="UniProtKB-SubCell"/>
</dbReference>
<dbReference type="FunFam" id="3.30.470.20:FF:000028">
    <property type="entry name" value="Methylcrotonoyl-CoA carboxylase subunit alpha, mitochondrial"/>
    <property type="match status" value="1"/>
</dbReference>
<dbReference type="InterPro" id="IPR011764">
    <property type="entry name" value="Biotin_carboxylation_dom"/>
</dbReference>
<dbReference type="SUPFAM" id="SSF52440">
    <property type="entry name" value="PreATP-grasp domain"/>
    <property type="match status" value="1"/>
</dbReference>
<evidence type="ECO:0000259" key="11">
    <source>
        <dbReference type="PROSITE" id="PS50968"/>
    </source>
</evidence>
<dbReference type="PROSITE" id="PS50968">
    <property type="entry name" value="BIOTINYL_LIPOYL"/>
    <property type="match status" value="1"/>
</dbReference>
<keyword evidence="4 10" id="KW-0547">Nucleotide-binding</keyword>
<keyword evidence="6" id="KW-0809">Transit peptide</keyword>
<dbReference type="Pfam" id="PF02786">
    <property type="entry name" value="CPSase_L_D2"/>
    <property type="match status" value="1"/>
</dbReference>
<evidence type="ECO:0000259" key="13">
    <source>
        <dbReference type="PROSITE" id="PS50979"/>
    </source>
</evidence>
<dbReference type="Gene3D" id="3.30.700.40">
    <property type="match status" value="1"/>
</dbReference>
<feature type="domain" description="Biotin carboxylation" evidence="13">
    <location>
        <begin position="36"/>
        <end position="483"/>
    </location>
</feature>
<dbReference type="SUPFAM" id="SSF56059">
    <property type="entry name" value="Glutathione synthetase ATP-binding domain-like"/>
    <property type="match status" value="1"/>
</dbReference>
<evidence type="ECO:0000256" key="9">
    <source>
        <dbReference type="ARBA" id="ARBA00056148"/>
    </source>
</evidence>
<dbReference type="InterPro" id="IPR011054">
    <property type="entry name" value="Rudment_hybrid_motif"/>
</dbReference>
<comment type="subcellular location">
    <subcellularLocation>
        <location evidence="2">Mitochondrion matrix</location>
    </subcellularLocation>
</comment>
<dbReference type="PANTHER" id="PTHR18866:SF33">
    <property type="entry name" value="METHYLCROTONOYL-COA CARBOXYLASE SUBUNIT ALPHA, MITOCHONDRIAL-RELATED"/>
    <property type="match status" value="1"/>
</dbReference>
<evidence type="ECO:0000256" key="1">
    <source>
        <dbReference type="ARBA" id="ARBA00001953"/>
    </source>
</evidence>
<dbReference type="GO" id="GO:0004485">
    <property type="term" value="F:methylcrotonoyl-CoA carboxylase activity"/>
    <property type="evidence" value="ECO:0007669"/>
    <property type="project" value="TreeGrafter"/>
</dbReference>
<dbReference type="InterPro" id="IPR013815">
    <property type="entry name" value="ATP_grasp_subdomain_1"/>
</dbReference>
<proteinExistence type="predicted"/>
<feature type="domain" description="ATP-grasp" evidence="12">
    <location>
        <begin position="155"/>
        <end position="353"/>
    </location>
</feature>
<keyword evidence="7" id="KW-0496">Mitochondrion</keyword>
<dbReference type="Proteomes" id="UP000279307">
    <property type="component" value="Chromosome 7"/>
</dbReference>
<dbReference type="EMBL" id="QOIP01000007">
    <property type="protein sequence ID" value="RLU20496.1"/>
    <property type="molecule type" value="Genomic_DNA"/>
</dbReference>
<dbReference type="FunFam" id="2.40.50.100:FF:000003">
    <property type="entry name" value="Acetyl-CoA carboxylase biotin carboxyl carrier protein"/>
    <property type="match status" value="1"/>
</dbReference>
<dbReference type="Pfam" id="PF02785">
    <property type="entry name" value="Biotin_carb_C"/>
    <property type="match status" value="1"/>
</dbReference>
<dbReference type="InterPro" id="IPR011053">
    <property type="entry name" value="Single_hybrid_motif"/>
</dbReference>
<dbReference type="SMART" id="SM00878">
    <property type="entry name" value="Biotin_carb_C"/>
    <property type="match status" value="1"/>
</dbReference>
<dbReference type="SUPFAM" id="SSF51230">
    <property type="entry name" value="Single hybrid motif"/>
    <property type="match status" value="1"/>
</dbReference>
<dbReference type="SUPFAM" id="SSF51246">
    <property type="entry name" value="Rudiment single hybrid motif"/>
    <property type="match status" value="1"/>
</dbReference>
<reference evidence="14" key="2">
    <citation type="submission" date="2018-07" db="EMBL/GenBank/DDBJ databases">
        <authorList>
            <person name="Mckenzie S.K."/>
            <person name="Kronauer D.J.C."/>
        </authorList>
    </citation>
    <scope>NUCLEOTIDE SEQUENCE</scope>
    <source>
        <strain evidence="14">Clonal line C1</strain>
    </source>
</reference>
<dbReference type="PROSITE" id="PS50979">
    <property type="entry name" value="BC"/>
    <property type="match status" value="1"/>
</dbReference>
<sequence length="1176" mass="130854">MVADNDRPRNQAQIAGMNHLTLTVRDTHQLASQVNRINKILIANRGEIACRVTRTARKLGVKTVAVYSEADRNSMHVEQADEAYCIGPAQSSQSYLRQDKIISVAKQAKCQAIHPGYGFLSENTEFAELCQRENIIFIGPPASAIRDMGIKNTSKAIMANAGVPIIEGYHGEDQTNETLLAEARKIGFPLMIKAVRGGGGKGMRIALKESDFAEALESARTESEKAFGDSAVLLEKYVAEPRHVEVQVFADKHGNAVYLFERDCSVQRRHQKVIEEAPAPGISQELRQELGEAAVRAAKAVGYVGAGTVEFIMDRNAHSFHFMEMNTRLQVEHPVTEAITGLDLVEWQLRVASGEQLPLKQEQISLNGHAFEARIYAENPRNGFLPGAGQLLYLKPPQAADNVRVETGVRENDEVSVHYDPMIAKLVVWGKDRSEALGILRSKLNEYNIAGLDTNIEFIKDLCAHPKFQSGEVHTGFIEENFEQLFPKLQTPNEVFIQGTLASILIEDMNSLSASLDTKDPFSPFAMEIGVRLNHILTQSFHFNVGKDSNMVEVKYTEPNEYLMRVNRLGPWKKVTGTLKKMDGALELFAEIGGVIAKTRIAKLDNKLHIFTKDREWQLVIPTPKFVTALINRAEQNPCTALSPMPGLVDKIFVNKGDVVKKGDSLLVIVAMKMEHIIKASIDGTVEDVLCSVGENVTKNKLLSIYWIYWIECFLALIFTLNALYHIARYTWTTLQLQPIILSSKQRPLLGIPEDDPLFKEEISQKLKTSELSSSLNLSYINLNRRTTPLGTPVLSEIKDYSAPSSFLRYSTPTSPKSTISSNGSLSRSMNISTSDSLTNENLIQDECDLESYLKEVEQQRKCVLSTTIDQPSNLLSSFWSHPATRTPGEVSPLLRRCAYQLAPTIDKTKATSPGAEEGSSPRGTFGAPDVWRKYRVDSNKVNEWTANLRMWISKTVVERVASEIDNICVALVRHGLSDSQPGYVGLDRLRKLAQAPFLVSAIPTLPTLVPFLELSNNQEYLVKRIKMLAKGGSMSEFKWNSGGSHGSKEWDSSLPTDSAIIMHLISTYMDTQLEAPLDQPDARPFTSRYMARSGMELPRNKGPIIVCQSVNPPHYSLALSGDSLPNDYEEVQRGRNNLFHTLLLFLYILKTRNHGMLGRVNAGSSGINILWVIDG</sequence>
<evidence type="ECO:0000313" key="14">
    <source>
        <dbReference type="EMBL" id="RLU20496.1"/>
    </source>
</evidence>
<dbReference type="PROSITE" id="PS00188">
    <property type="entry name" value="BIOTIN"/>
    <property type="match status" value="1"/>
</dbReference>
<keyword evidence="8" id="KW-0092">Biotin</keyword>
<dbReference type="FunFam" id="3.40.50.20:FF:000010">
    <property type="entry name" value="Propionyl-CoA carboxylase subunit alpha"/>
    <property type="match status" value="1"/>
</dbReference>
<comment type="function">
    <text evidence="9">This is one of the 2 subunits of the biotin-dependent propionyl-CoA carboxylase (PCC), a mitochondrial enzyme involved in the catabolism of odd chain fatty acids, branched-chain amino acids isoleucine, threonine, methionine, and valine and other metabolites. Propionyl-CoA carboxylase catalyzes the carboxylation of propionyl-CoA/propanoyl-CoA to D-methylmalonyl-CoA/(S)-methylmalonyl-CoA. Within the holoenzyme, the alpha subunit catalyzes the ATP-dependent carboxylation of the biotin carried by the biotin carboxyl carrier (BCC) domain, while the beta subunit then transfers the carboxyl group from carboxylated biotin to propionyl-CoA. Propionyl-CoA carboxylase also significantly acts on butyryl-CoA/butanoyl-CoA, which is converted to ethylmalonyl-CoA/(2S)-ethylmalonyl-CoA. Other alternative minor substrates include (2E)-butenoyl-CoA/crotonoyl-CoA.</text>
</comment>
<dbReference type="InterPro" id="IPR000089">
    <property type="entry name" value="Biotin_lipoyl"/>
</dbReference>
<evidence type="ECO:0000259" key="12">
    <source>
        <dbReference type="PROSITE" id="PS50975"/>
    </source>
</evidence>
<dbReference type="InterPro" id="IPR016185">
    <property type="entry name" value="PreATP-grasp_dom_sf"/>
</dbReference>
<dbReference type="PROSITE" id="PS00867">
    <property type="entry name" value="CPSASE_2"/>
    <property type="match status" value="1"/>
</dbReference>
<dbReference type="CDD" id="cd06850">
    <property type="entry name" value="biotinyl_domain"/>
    <property type="match status" value="1"/>
</dbReference>
<evidence type="ECO:0000256" key="2">
    <source>
        <dbReference type="ARBA" id="ARBA00004305"/>
    </source>
</evidence>
<dbReference type="Pfam" id="PF09786">
    <property type="entry name" value="CytochromB561_N"/>
    <property type="match status" value="1"/>
</dbReference>
<dbReference type="InterPro" id="IPR019176">
    <property type="entry name" value="Cytochrome_B561-rel"/>
</dbReference>
<comment type="cofactor">
    <cofactor evidence="1">
        <name>biotin</name>
        <dbReference type="ChEBI" id="CHEBI:57586"/>
    </cofactor>
</comment>
<evidence type="ECO:0000256" key="10">
    <source>
        <dbReference type="PROSITE-ProRule" id="PRU00409"/>
    </source>
</evidence>
<feature type="domain" description="Lipoyl-binding" evidence="11">
    <location>
        <begin position="632"/>
        <end position="712"/>
    </location>
</feature>
<dbReference type="GO" id="GO:0046872">
    <property type="term" value="F:metal ion binding"/>
    <property type="evidence" value="ECO:0007669"/>
    <property type="project" value="InterPro"/>
</dbReference>
<dbReference type="FunFam" id="3.30.1490.20:FF:000003">
    <property type="entry name" value="acetyl-CoA carboxylase isoform X1"/>
    <property type="match status" value="1"/>
</dbReference>
<dbReference type="InterPro" id="IPR050856">
    <property type="entry name" value="Biotin_carboxylase_complex"/>
</dbReference>
<evidence type="ECO:0000256" key="3">
    <source>
        <dbReference type="ARBA" id="ARBA00022598"/>
    </source>
</evidence>
<evidence type="ECO:0000256" key="4">
    <source>
        <dbReference type="ARBA" id="ARBA00022741"/>
    </source>
</evidence>
<protein>
    <recommendedName>
        <fullName evidence="15">Methylcrotonoyl-CoA carboxylase subunit alpha, mitochondrial</fullName>
    </recommendedName>
</protein>
<dbReference type="InterPro" id="IPR005482">
    <property type="entry name" value="Biotin_COase_C"/>
</dbReference>
<evidence type="ECO:0000256" key="8">
    <source>
        <dbReference type="ARBA" id="ARBA00023267"/>
    </source>
</evidence>
<dbReference type="GO" id="GO:0005524">
    <property type="term" value="F:ATP binding"/>
    <property type="evidence" value="ECO:0007669"/>
    <property type="project" value="UniProtKB-UniRule"/>
</dbReference>
<dbReference type="InterPro" id="IPR001882">
    <property type="entry name" value="Biotin_BS"/>
</dbReference>
<evidence type="ECO:0000256" key="5">
    <source>
        <dbReference type="ARBA" id="ARBA00022840"/>
    </source>
</evidence>
<dbReference type="OrthoDB" id="196847at2759"/>
<keyword evidence="3" id="KW-0436">Ligase</keyword>
<evidence type="ECO:0000256" key="6">
    <source>
        <dbReference type="ARBA" id="ARBA00022946"/>
    </source>
</evidence>
<comment type="caution">
    <text evidence="14">The sequence shown here is derived from an EMBL/GenBank/DDBJ whole genome shotgun (WGS) entry which is preliminary data.</text>
</comment>
<evidence type="ECO:0000256" key="7">
    <source>
        <dbReference type="ARBA" id="ARBA00023128"/>
    </source>
</evidence>
<reference evidence="14" key="1">
    <citation type="journal article" date="2018" name="Genome Res.">
        <title>The genomic architecture and molecular evolution of ant odorant receptors.</title>
        <authorList>
            <person name="McKenzie S.K."/>
            <person name="Kronauer D.J.C."/>
        </authorList>
    </citation>
    <scope>NUCLEOTIDE SEQUENCE [LARGE SCALE GENOMIC DNA]</scope>
    <source>
        <strain evidence="14">Clonal line C1</strain>
    </source>
</reference>
<keyword evidence="5 10" id="KW-0067">ATP-binding</keyword>
<accession>A0A3L8DJI6</accession>
<dbReference type="InterPro" id="IPR011761">
    <property type="entry name" value="ATP-grasp"/>
</dbReference>
<dbReference type="NCBIfam" id="NF006367">
    <property type="entry name" value="PRK08591.1"/>
    <property type="match status" value="1"/>
</dbReference>
<dbReference type="Gene3D" id="3.40.50.20">
    <property type="match status" value="1"/>
</dbReference>
<dbReference type="Gene3D" id="3.30.1490.20">
    <property type="entry name" value="ATP-grasp fold, A domain"/>
    <property type="match status" value="1"/>
</dbReference>